<gene>
    <name evidence="2" type="ORF">TCDM_10285</name>
</gene>
<evidence type="ECO:0000256" key="1">
    <source>
        <dbReference type="SAM" id="SignalP"/>
    </source>
</evidence>
<organism evidence="2 3">
    <name type="scientific">Trypanosoma cruzi Dm28c</name>
    <dbReference type="NCBI Taxonomy" id="1416333"/>
    <lineage>
        <taxon>Eukaryota</taxon>
        <taxon>Discoba</taxon>
        <taxon>Euglenozoa</taxon>
        <taxon>Kinetoplastea</taxon>
        <taxon>Metakinetoplastina</taxon>
        <taxon>Trypanosomatida</taxon>
        <taxon>Trypanosomatidae</taxon>
        <taxon>Trypanosoma</taxon>
        <taxon>Schizotrypanum</taxon>
    </lineage>
</organism>
<keyword evidence="1" id="KW-0732">Signal</keyword>
<accession>V5BCI7</accession>
<feature type="signal peptide" evidence="1">
    <location>
        <begin position="1"/>
        <end position="31"/>
    </location>
</feature>
<reference evidence="2 3" key="1">
    <citation type="journal article" date="2014" name="Genome Announc.">
        <title>Trypanosoma cruzi Clone Dm28c Draft Genome Sequence.</title>
        <authorList>
            <person name="Grisard E.C."/>
            <person name="Teixeira S.M."/>
            <person name="de Almeida L.G."/>
            <person name="Stoco P.H."/>
            <person name="Gerber A.L."/>
            <person name="Talavera-Lopez C."/>
            <person name="Lima O.C."/>
            <person name="Andersson B."/>
            <person name="de Vasconcelos A.T."/>
        </authorList>
    </citation>
    <scope>NUCLEOTIDE SEQUENCE [LARGE SCALE GENOMIC DNA]</scope>
    <source>
        <strain evidence="2 3">Dm28c</strain>
    </source>
</reference>
<dbReference type="EMBL" id="AYLP01000212">
    <property type="protein sequence ID" value="ESS62093.1"/>
    <property type="molecule type" value="Genomic_DNA"/>
</dbReference>
<protein>
    <recommendedName>
        <fullName evidence="4">Mucin-associated surface protein (MASP)</fullName>
    </recommendedName>
</protein>
<name>V5BCI7_TRYCR</name>
<dbReference type="VEuPathDB" id="TriTrypDB:TCDM_10285"/>
<comment type="caution">
    <text evidence="2">The sequence shown here is derived from an EMBL/GenBank/DDBJ whole genome shotgun (WGS) entry which is preliminary data.</text>
</comment>
<dbReference type="AlphaFoldDB" id="V5BCI7"/>
<evidence type="ECO:0000313" key="3">
    <source>
        <dbReference type="Proteomes" id="UP000017861"/>
    </source>
</evidence>
<proteinExistence type="predicted"/>
<dbReference type="Proteomes" id="UP000017861">
    <property type="component" value="Unassembled WGS sequence"/>
</dbReference>
<evidence type="ECO:0008006" key="4">
    <source>
        <dbReference type="Google" id="ProtNLM"/>
    </source>
</evidence>
<evidence type="ECO:0000313" key="2">
    <source>
        <dbReference type="EMBL" id="ESS62093.1"/>
    </source>
</evidence>
<dbReference type="PROSITE" id="PS51257">
    <property type="entry name" value="PROKAR_LIPOPROTEIN"/>
    <property type="match status" value="1"/>
</dbReference>
<sequence>MKDAPPPIHGNNSVAAACPFPLLLLLAAAAAVPTLSSGCKREAYINWHVPFSIYIHSACLYTLYQGHAVCTLPLLSVADVAAPRVFLMGLGITICLTSSEGYCGVFVRVCEGSVWF</sequence>
<feature type="chain" id="PRO_5004730846" description="Mucin-associated surface protein (MASP)" evidence="1">
    <location>
        <begin position="32"/>
        <end position="116"/>
    </location>
</feature>